<proteinExistence type="predicted"/>
<evidence type="ECO:0000313" key="1">
    <source>
        <dbReference type="Proteomes" id="UP000887576"/>
    </source>
</evidence>
<organism evidence="1 2">
    <name type="scientific">Panagrolaimus sp. JU765</name>
    <dbReference type="NCBI Taxonomy" id="591449"/>
    <lineage>
        <taxon>Eukaryota</taxon>
        <taxon>Metazoa</taxon>
        <taxon>Ecdysozoa</taxon>
        <taxon>Nematoda</taxon>
        <taxon>Chromadorea</taxon>
        <taxon>Rhabditida</taxon>
        <taxon>Tylenchina</taxon>
        <taxon>Panagrolaimomorpha</taxon>
        <taxon>Panagrolaimoidea</taxon>
        <taxon>Panagrolaimidae</taxon>
        <taxon>Panagrolaimus</taxon>
    </lineage>
</organism>
<dbReference type="Proteomes" id="UP000887576">
    <property type="component" value="Unplaced"/>
</dbReference>
<accession>A0AC34RKK5</accession>
<reference evidence="2" key="1">
    <citation type="submission" date="2022-11" db="UniProtKB">
        <authorList>
            <consortium name="WormBaseParasite"/>
        </authorList>
    </citation>
    <scope>IDENTIFICATION</scope>
</reference>
<dbReference type="WBParaSite" id="JU765_v2.g770.t1">
    <property type="protein sequence ID" value="JU765_v2.g770.t1"/>
    <property type="gene ID" value="JU765_v2.g770"/>
</dbReference>
<name>A0AC34RKK5_9BILA</name>
<evidence type="ECO:0000313" key="2">
    <source>
        <dbReference type="WBParaSite" id="JU765_v2.g770.t1"/>
    </source>
</evidence>
<protein>
    <submittedName>
        <fullName evidence="2">Tyrosine-protein kinase</fullName>
    </submittedName>
</protein>
<sequence>MAKDKKDNTKEEEVKKKGKEKTDTQQDDEVSITDDVRGADYYHGLVPRIDVEPYLKKDGDFLLRKTDTKGQIVLALSVRHNDKICHFMINQDPDGTFYIEEHHEKTVSDLINWHIKTKTALSTESGARMRTPVERPNWLLNHDSLALKKKIGEGAFGEVYLAVFTGGLQAKTEVAVKTMRDEATREARLKFMKEARLMRKFSHKHVVKIFGVAVHENPLMIVMEFCPGGSLLSYLKKNKEKLSQGTKIRFCTEASDGLWYLERQKCIHRDIAARNCLLTAKNELKISDFGMSDDKVMMADDKIEKVPIKWLAPETMQNRIYSTKTDVWSYGILCYEVYADGGDPYPGWTNLQTRAKIIAHDYRMEMPKDTPTSVAKLVYSCWAKDPDKRPSFGDIYKRLKEIGKKEDSTMAKV</sequence>